<dbReference type="PANTHER" id="PTHR37299">
    <property type="entry name" value="TRANSCRIPTIONAL REGULATOR-RELATED"/>
    <property type="match status" value="1"/>
</dbReference>
<gene>
    <name evidence="4" type="ORF">HKT18_00770</name>
</gene>
<reference evidence="4 5" key="1">
    <citation type="submission" date="2020-05" db="EMBL/GenBank/DDBJ databases">
        <title>Draft genome of Flavobacterium sp. IMCC34852.</title>
        <authorList>
            <person name="Song J."/>
            <person name="Cho J.-C."/>
        </authorList>
    </citation>
    <scope>NUCLEOTIDE SEQUENCE [LARGE SCALE GENOMIC DNA]</scope>
    <source>
        <strain evidence="4 5">IMCC34852</strain>
    </source>
</reference>
<dbReference type="PROSITE" id="PS50110">
    <property type="entry name" value="RESPONSE_REGULATORY"/>
    <property type="match status" value="1"/>
</dbReference>
<evidence type="ECO:0000256" key="1">
    <source>
        <dbReference type="PROSITE-ProRule" id="PRU00169"/>
    </source>
</evidence>
<dbReference type="Pfam" id="PF00072">
    <property type="entry name" value="Response_reg"/>
    <property type="match status" value="1"/>
</dbReference>
<dbReference type="RefSeq" id="WP_171220949.1">
    <property type="nucleotide sequence ID" value="NZ_CP121446.1"/>
</dbReference>
<dbReference type="SMART" id="SM00448">
    <property type="entry name" value="REC"/>
    <property type="match status" value="1"/>
</dbReference>
<accession>A0A7Y3R733</accession>
<dbReference type="GO" id="GO:0000156">
    <property type="term" value="F:phosphorelay response regulator activity"/>
    <property type="evidence" value="ECO:0007669"/>
    <property type="project" value="InterPro"/>
</dbReference>
<organism evidence="4 5">
    <name type="scientific">Flavobacterium rivulicola</name>
    <dbReference type="NCBI Taxonomy" id="2732161"/>
    <lineage>
        <taxon>Bacteria</taxon>
        <taxon>Pseudomonadati</taxon>
        <taxon>Bacteroidota</taxon>
        <taxon>Flavobacteriia</taxon>
        <taxon>Flavobacteriales</taxon>
        <taxon>Flavobacteriaceae</taxon>
        <taxon>Flavobacterium</taxon>
    </lineage>
</organism>
<evidence type="ECO:0000313" key="4">
    <source>
        <dbReference type="EMBL" id="NNT70735.1"/>
    </source>
</evidence>
<feature type="domain" description="Response regulatory" evidence="2">
    <location>
        <begin position="5"/>
        <end position="116"/>
    </location>
</feature>
<evidence type="ECO:0000259" key="2">
    <source>
        <dbReference type="PROSITE" id="PS50110"/>
    </source>
</evidence>
<dbReference type="GO" id="GO:0003677">
    <property type="term" value="F:DNA binding"/>
    <property type="evidence" value="ECO:0007669"/>
    <property type="project" value="InterPro"/>
</dbReference>
<evidence type="ECO:0000259" key="3">
    <source>
        <dbReference type="PROSITE" id="PS50930"/>
    </source>
</evidence>
<name>A0A7Y3R733_9FLAO</name>
<protein>
    <submittedName>
        <fullName evidence="4">Response regulator transcription factor</fullName>
    </submittedName>
</protein>
<feature type="domain" description="HTH LytTR-type" evidence="3">
    <location>
        <begin position="137"/>
        <end position="234"/>
    </location>
</feature>
<keyword evidence="1" id="KW-0597">Phosphoprotein</keyword>
<evidence type="ECO:0000313" key="5">
    <source>
        <dbReference type="Proteomes" id="UP000536509"/>
    </source>
</evidence>
<dbReference type="Gene3D" id="3.40.50.2300">
    <property type="match status" value="1"/>
</dbReference>
<keyword evidence="5" id="KW-1185">Reference proteome</keyword>
<dbReference type="InterPro" id="IPR007492">
    <property type="entry name" value="LytTR_DNA-bd_dom"/>
</dbReference>
<dbReference type="Gene3D" id="2.40.50.1020">
    <property type="entry name" value="LytTr DNA-binding domain"/>
    <property type="match status" value="1"/>
</dbReference>
<dbReference type="AlphaFoldDB" id="A0A7Y3R733"/>
<dbReference type="PANTHER" id="PTHR37299:SF1">
    <property type="entry name" value="STAGE 0 SPORULATION PROTEIN A HOMOLOG"/>
    <property type="match status" value="1"/>
</dbReference>
<sequence>MKHWNCLIVDDEDIDRLMTLSFAKKFPQLNIISTCASAEEAISILDKTSLDILFLDIDMPGLSGVELRKKAMEVPVCIFITGHPEYAVESFELETLDFIVKPLRYERFEKAMQRVDQFLEIKEKASLFELSIGDDVIYIKEGNEKSKIKLFDILYLEALKDYTLLVTEQKKHCIWSNIGSLLKQDPFQSFTRIHRSFAIQKQFVKKISAQEIMLSNNALIPVGRSYKESVKMLL</sequence>
<dbReference type="InterPro" id="IPR001789">
    <property type="entry name" value="Sig_transdc_resp-reg_receiver"/>
</dbReference>
<proteinExistence type="predicted"/>
<dbReference type="Proteomes" id="UP000536509">
    <property type="component" value="Unassembled WGS sequence"/>
</dbReference>
<comment type="caution">
    <text evidence="4">The sequence shown here is derived from an EMBL/GenBank/DDBJ whole genome shotgun (WGS) entry which is preliminary data.</text>
</comment>
<dbReference type="EMBL" id="JABEVX010000001">
    <property type="protein sequence ID" value="NNT70735.1"/>
    <property type="molecule type" value="Genomic_DNA"/>
</dbReference>
<dbReference type="InterPro" id="IPR011006">
    <property type="entry name" value="CheY-like_superfamily"/>
</dbReference>
<dbReference type="PROSITE" id="PS50930">
    <property type="entry name" value="HTH_LYTTR"/>
    <property type="match status" value="1"/>
</dbReference>
<feature type="modified residue" description="4-aspartylphosphate" evidence="1">
    <location>
        <position position="56"/>
    </location>
</feature>
<dbReference type="InterPro" id="IPR046947">
    <property type="entry name" value="LytR-like"/>
</dbReference>
<dbReference type="SUPFAM" id="SSF52172">
    <property type="entry name" value="CheY-like"/>
    <property type="match status" value="1"/>
</dbReference>
<dbReference type="Pfam" id="PF04397">
    <property type="entry name" value="LytTR"/>
    <property type="match status" value="1"/>
</dbReference>
<dbReference type="SMART" id="SM00850">
    <property type="entry name" value="LytTR"/>
    <property type="match status" value="1"/>
</dbReference>